<dbReference type="InterPro" id="IPR041286">
    <property type="entry name" value="MBG_2"/>
</dbReference>
<dbReference type="OrthoDB" id="622218at2"/>
<evidence type="ECO:0000256" key="4">
    <source>
        <dbReference type="ARBA" id="ARBA00022525"/>
    </source>
</evidence>
<dbReference type="Gene3D" id="2.160.20.10">
    <property type="entry name" value="Single-stranded right-handed beta-helix, Pectin lyase-like"/>
    <property type="match status" value="2"/>
</dbReference>
<sequence length="1344" mass="142998">MENTITPPSAVSRFRLIILILALFLTTGIAQSAILYVNPTAMGNNTGSSWVDAIKSLQAAVARANATISVTEIRVVGGTFTGPELILTRSYIISGSWNKHTDTQDRLINPTILDGEGSHRIMQIQQGCNVSLQQLEFINGYDTDRGAGLYTKGNVIISNCRFTGNKLVETNFADFSNGGAIYNEGGSLSIDNTVFLQNRSWQTAGAIYNTGSLSIKSCEFSLNSSRYKGGAVYSTVTGTVKVHGTRFNGNYLDFATGQFSTNYTKGGAICSENQLEIVGSILDKNKCTSGGAVYASNKLKLINNTFYANEAYLTVAAPGLGGAVEYNYRGAGEVNGYIYNNIFSANLGINGWSLYTAGAASQLGVGLIIQNNSVEGGGFAHSHYNLAPNIANNGFYLPLFFNPEAGNFVLMAPSLCKDIGNADAYLGYDYPAVDFYGQKRIMGCAIDIGANEILQIDLSMIKPDANGILYINPSSTYAGIDMGSSWDKALNSLSLGVMTLNLCPGIMEVRLAGGTYPIDPQVLSRPAVIRGSYDPQTNEQNWIINPTIFEPAGGKKLFEITTTYRVRFEGCWFRNGNSSHEFANGGAIQSSADLQLTYCRFTGNYGVEGGAINNLGKLNAWNCVFSGNNCNTTGGAIRSAGELRLTNCTFVANSSIIPGMEKSISTMPGTQSWFSNNIMWGGGSLQVSNGGTITLNRNIIQSLLGGTVIYANNASVDQMNADPGFVNNNGDFGLLAGSPAINAGDNAAYEAADEEPGNNSLIYDIDQYRKIRNFDKIIDLGAHERQMKQQHIAASDVTVVYGIAGIAPATNTAPLPVSYAPADNTIAELYLDIDGMNKLAARKKGVTTVQVTQAGNAEYDPAKPVNFQLTVDPKPVNITAEDKTKIYGETDPELSFIVAPALVPGDGITGSLSREAGADVGVYDIGQGNLSLSDNYALNFTGAEFTITPKGIAVNAEAKSITYGDPDPPLTYDITPALVTGDAFTGSLTREPGVNAGTYAIQQGSLALSNNYTLQFTGNDFVIDRKNIAVSAVNASKTYGDADPVLPYTITPALINNDVLNGSLSRTAGEQAGVYPILAGSLDHQNYSIAFTGAQFTINQATQQINWAQALVSDCNGATTLALNASSNSGLPVTYQSSNAVVATVNGNQLTFLSPGLATITAIQSGDVNYLPAANVQLDLTSRLPAYLIKKHWDDVLFFDNSSRQYNAWQWYRNDQPVSNATGQYFYESGKLNGDYYATATNAAGIALPTCPVTISPGTTIHPITVVPNPVRTGQQVTAKISFTQAELTGALISLINIQGTEVGLIQNVTPNTTISMPAFAGIYVVKLRLASGATYSTNVLVKP</sequence>
<dbReference type="RefSeq" id="WP_130543019.1">
    <property type="nucleotide sequence ID" value="NZ_CP042431.1"/>
</dbReference>
<dbReference type="Pfam" id="PF18676">
    <property type="entry name" value="MBG_2"/>
    <property type="match status" value="3"/>
</dbReference>
<dbReference type="NCBIfam" id="TIGR01376">
    <property type="entry name" value="POMP_repeat"/>
    <property type="match status" value="1"/>
</dbReference>
<evidence type="ECO:0000313" key="9">
    <source>
        <dbReference type="EMBL" id="RZS72622.1"/>
    </source>
</evidence>
<evidence type="ECO:0000256" key="2">
    <source>
        <dbReference type="ARBA" id="ARBA00004442"/>
    </source>
</evidence>
<dbReference type="InterPro" id="IPR003368">
    <property type="entry name" value="POMP_repeat"/>
</dbReference>
<gene>
    <name evidence="9" type="ORF">EV199_4544</name>
</gene>
<keyword evidence="7" id="KW-0998">Cell outer membrane</keyword>
<feature type="domain" description="MBG" evidence="8">
    <location>
        <begin position="1029"/>
        <end position="1097"/>
    </location>
</feature>
<evidence type="ECO:0000256" key="5">
    <source>
        <dbReference type="ARBA" id="ARBA00022729"/>
    </source>
</evidence>
<evidence type="ECO:0000259" key="8">
    <source>
        <dbReference type="Pfam" id="PF18676"/>
    </source>
</evidence>
<comment type="subcellular location">
    <subcellularLocation>
        <location evidence="1">Cell envelope</location>
    </subcellularLocation>
    <subcellularLocation>
        <location evidence="2">Cell outer membrane</location>
    </subcellularLocation>
    <subcellularLocation>
        <location evidence="3">Secreted</location>
    </subcellularLocation>
</comment>
<keyword evidence="5" id="KW-0732">Signal</keyword>
<protein>
    <submittedName>
        <fullName evidence="9">Putative secreted protein (Por secretion system target)</fullName>
    </submittedName>
</protein>
<evidence type="ECO:0000256" key="1">
    <source>
        <dbReference type="ARBA" id="ARBA00004196"/>
    </source>
</evidence>
<reference evidence="9 10" key="1">
    <citation type="submission" date="2019-02" db="EMBL/GenBank/DDBJ databases">
        <title>Genomic Encyclopedia of Type Strains, Phase IV (KMG-IV): sequencing the most valuable type-strain genomes for metagenomic binning, comparative biology and taxonomic classification.</title>
        <authorList>
            <person name="Goeker M."/>
        </authorList>
    </citation>
    <scope>NUCLEOTIDE SEQUENCE [LARGE SCALE GENOMIC DNA]</scope>
    <source>
        <strain evidence="9 10">DSM 18116</strain>
    </source>
</reference>
<dbReference type="SUPFAM" id="SSF51126">
    <property type="entry name" value="Pectin lyase-like"/>
    <property type="match status" value="2"/>
</dbReference>
<evidence type="ECO:0000256" key="3">
    <source>
        <dbReference type="ARBA" id="ARBA00004613"/>
    </source>
</evidence>
<feature type="domain" description="MBG" evidence="8">
    <location>
        <begin position="953"/>
        <end position="1021"/>
    </location>
</feature>
<dbReference type="InterPro" id="IPR012334">
    <property type="entry name" value="Pectin_lyas_fold"/>
</dbReference>
<proteinExistence type="predicted"/>
<dbReference type="Proteomes" id="UP000293874">
    <property type="component" value="Unassembled WGS sequence"/>
</dbReference>
<evidence type="ECO:0000256" key="7">
    <source>
        <dbReference type="ARBA" id="ARBA00023237"/>
    </source>
</evidence>
<keyword evidence="10" id="KW-1185">Reference proteome</keyword>
<evidence type="ECO:0000256" key="6">
    <source>
        <dbReference type="ARBA" id="ARBA00023136"/>
    </source>
</evidence>
<organism evidence="9 10">
    <name type="scientific">Pseudobacter ginsenosidimutans</name>
    <dbReference type="NCBI Taxonomy" id="661488"/>
    <lineage>
        <taxon>Bacteria</taxon>
        <taxon>Pseudomonadati</taxon>
        <taxon>Bacteroidota</taxon>
        <taxon>Chitinophagia</taxon>
        <taxon>Chitinophagales</taxon>
        <taxon>Chitinophagaceae</taxon>
        <taxon>Pseudobacter</taxon>
    </lineage>
</organism>
<keyword evidence="6" id="KW-0472">Membrane</keyword>
<feature type="domain" description="MBG" evidence="8">
    <location>
        <begin position="877"/>
        <end position="946"/>
    </location>
</feature>
<keyword evidence="4" id="KW-0964">Secreted</keyword>
<evidence type="ECO:0000313" key="10">
    <source>
        <dbReference type="Proteomes" id="UP000293874"/>
    </source>
</evidence>
<dbReference type="Gene3D" id="2.60.40.1080">
    <property type="match status" value="1"/>
</dbReference>
<dbReference type="GO" id="GO:0009279">
    <property type="term" value="C:cell outer membrane"/>
    <property type="evidence" value="ECO:0007669"/>
    <property type="project" value="UniProtKB-SubCell"/>
</dbReference>
<dbReference type="GO" id="GO:0005576">
    <property type="term" value="C:extracellular region"/>
    <property type="evidence" value="ECO:0007669"/>
    <property type="project" value="UniProtKB-SubCell"/>
</dbReference>
<accession>A0A4Q7MUP5</accession>
<dbReference type="SUPFAM" id="SSF49373">
    <property type="entry name" value="Invasin/intimin cell-adhesion fragments"/>
    <property type="match status" value="1"/>
</dbReference>
<dbReference type="EMBL" id="SGXA01000002">
    <property type="protein sequence ID" value="RZS72622.1"/>
    <property type="molecule type" value="Genomic_DNA"/>
</dbReference>
<dbReference type="InterPro" id="IPR011050">
    <property type="entry name" value="Pectin_lyase_fold/virulence"/>
</dbReference>
<name>A0A4Q7MUP5_9BACT</name>
<comment type="caution">
    <text evidence="9">The sequence shown here is derived from an EMBL/GenBank/DDBJ whole genome shotgun (WGS) entry which is preliminary data.</text>
</comment>
<dbReference type="InterPro" id="IPR008964">
    <property type="entry name" value="Invasin/intimin_cell_adhesion"/>
</dbReference>